<reference evidence="4 6" key="1">
    <citation type="submission" date="2017-12" db="EMBL/GenBank/DDBJ databases">
        <authorList>
            <person name="Paulsen S."/>
            <person name="Gram L.K."/>
        </authorList>
    </citation>
    <scope>NUCLEOTIDE SEQUENCE [LARGE SCALE GENOMIC DNA]</scope>
    <source>
        <strain evidence="4 6">S1189</strain>
    </source>
</reference>
<evidence type="ECO:0000313" key="5">
    <source>
        <dbReference type="Proteomes" id="UP000291338"/>
    </source>
</evidence>
<reference evidence="4" key="4">
    <citation type="submission" date="2019-09" db="EMBL/GenBank/DDBJ databases">
        <title>Co-occurence of chitin degradation, pigmentation and bioactivity in marine Pseudoalteromonas.</title>
        <authorList>
            <person name="Sonnenschein E.C."/>
            <person name="Bech P.K."/>
        </authorList>
    </citation>
    <scope>NUCLEOTIDE SEQUENCE</scope>
    <source>
        <strain evidence="4">S1189</strain>
    </source>
</reference>
<dbReference type="PANTHER" id="PTHR34477:SF1">
    <property type="entry name" value="UPF0213 PROTEIN YHBQ"/>
    <property type="match status" value="1"/>
</dbReference>
<comment type="similarity">
    <text evidence="1">Belongs to the UPF0213 family.</text>
</comment>
<proteinExistence type="inferred from homology"/>
<comment type="caution">
    <text evidence="3">The sequence shown here is derived from an EMBL/GenBank/DDBJ whole genome shotgun (WGS) entry which is preliminary data.</text>
</comment>
<evidence type="ECO:0000313" key="6">
    <source>
        <dbReference type="Proteomes" id="UP000307362"/>
    </source>
</evidence>
<dbReference type="Proteomes" id="UP000307362">
    <property type="component" value="Unassembled WGS sequence"/>
</dbReference>
<reference evidence="6" key="3">
    <citation type="submission" date="2019-06" db="EMBL/GenBank/DDBJ databases">
        <title>Co-occurence of chitin degradation, pigmentation and bioactivity in marine Pseudoalteromonas.</title>
        <authorList>
            <person name="Sonnenschein E.C."/>
            <person name="Bech P.K."/>
        </authorList>
    </citation>
    <scope>NUCLEOTIDE SEQUENCE [LARGE SCALE GENOMIC DNA]</scope>
    <source>
        <strain evidence="6">S1189</strain>
    </source>
</reference>
<gene>
    <name evidence="3" type="ORF">C1E23_15665</name>
    <name evidence="4" type="ORF">CWB73_12580</name>
</gene>
<feature type="domain" description="GIY-YIG" evidence="2">
    <location>
        <begin position="6"/>
        <end position="81"/>
    </location>
</feature>
<evidence type="ECO:0000313" key="3">
    <source>
        <dbReference type="EMBL" id="RZQ52197.1"/>
    </source>
</evidence>
<evidence type="ECO:0000256" key="1">
    <source>
        <dbReference type="ARBA" id="ARBA00007435"/>
    </source>
</evidence>
<evidence type="ECO:0000259" key="2">
    <source>
        <dbReference type="PROSITE" id="PS50164"/>
    </source>
</evidence>
<reference evidence="3 5" key="2">
    <citation type="submission" date="2018-01" db="EMBL/GenBank/DDBJ databases">
        <title>Co-occurrence of chitin degradation, pigmentation and bioactivity in marine Pseudoalteromonas.</title>
        <authorList>
            <person name="Paulsen S."/>
            <person name="Gram L."/>
            <person name="Machado H."/>
        </authorList>
    </citation>
    <scope>NUCLEOTIDE SEQUENCE [LARGE SCALE GENOMIC DNA]</scope>
    <source>
        <strain evidence="3 5">S3898</strain>
    </source>
</reference>
<dbReference type="InterPro" id="IPR035901">
    <property type="entry name" value="GIY-YIG_endonuc_sf"/>
</dbReference>
<dbReference type="EMBL" id="PNCM01000027">
    <property type="protein sequence ID" value="TMP79824.1"/>
    <property type="molecule type" value="Genomic_DNA"/>
</dbReference>
<dbReference type="CDD" id="cd10456">
    <property type="entry name" value="GIY-YIG_UPF0213"/>
    <property type="match status" value="1"/>
</dbReference>
<evidence type="ECO:0000313" key="4">
    <source>
        <dbReference type="EMBL" id="TMP79824.1"/>
    </source>
</evidence>
<dbReference type="PROSITE" id="PS50164">
    <property type="entry name" value="GIY_YIG"/>
    <property type="match status" value="1"/>
</dbReference>
<accession>A0A4Q7IMG7</accession>
<dbReference type="OrthoDB" id="9797095at2"/>
<dbReference type="Pfam" id="PF01541">
    <property type="entry name" value="GIY-YIG"/>
    <property type="match status" value="1"/>
</dbReference>
<dbReference type="InterPro" id="IPR000305">
    <property type="entry name" value="GIY-YIG_endonuc"/>
</dbReference>
<organism evidence="3 5">
    <name type="scientific">Pseudoalteromonas phenolica</name>
    <dbReference type="NCBI Taxonomy" id="161398"/>
    <lineage>
        <taxon>Bacteria</taxon>
        <taxon>Pseudomonadati</taxon>
        <taxon>Pseudomonadota</taxon>
        <taxon>Gammaproteobacteria</taxon>
        <taxon>Alteromonadales</taxon>
        <taxon>Pseudoalteromonadaceae</taxon>
        <taxon>Pseudoalteromonas</taxon>
    </lineage>
</organism>
<dbReference type="RefSeq" id="WP_130256471.1">
    <property type="nucleotide sequence ID" value="NZ_PNCM01000027.1"/>
</dbReference>
<dbReference type="Proteomes" id="UP000291338">
    <property type="component" value="Unassembled WGS sequence"/>
</dbReference>
<dbReference type="SUPFAM" id="SSF82771">
    <property type="entry name" value="GIY-YIG endonuclease"/>
    <property type="match status" value="1"/>
</dbReference>
<dbReference type="EMBL" id="PPSX01000063">
    <property type="protein sequence ID" value="RZQ52197.1"/>
    <property type="molecule type" value="Genomic_DNA"/>
</dbReference>
<dbReference type="PANTHER" id="PTHR34477">
    <property type="entry name" value="UPF0213 PROTEIN YHBQ"/>
    <property type="match status" value="1"/>
</dbReference>
<dbReference type="Gene3D" id="3.40.1440.10">
    <property type="entry name" value="GIY-YIG endonuclease"/>
    <property type="match status" value="1"/>
</dbReference>
<sequence length="103" mass="11524">MTQSKKSWSFYIVETKFGHWYTGITNNVTARVAAHNAGKGAKNLKGKAPIKLIYSQEVGDRSIASKLEWHIKKLSKQQKIQFVDSKGARANETIKSLIDSTTN</sequence>
<dbReference type="AlphaFoldDB" id="A0A4Q7IMG7"/>
<dbReference type="InterPro" id="IPR050190">
    <property type="entry name" value="UPF0213_domain"/>
</dbReference>
<protein>
    <recommendedName>
        <fullName evidence="2">GIY-YIG domain-containing protein</fullName>
    </recommendedName>
</protein>
<name>A0A4Q7IMG7_9GAMM</name>